<dbReference type="CDD" id="cd21138">
    <property type="entry name" value="McdB-like"/>
    <property type="match status" value="1"/>
</dbReference>
<proteinExistence type="predicted"/>
<dbReference type="Proteomes" id="UP000729733">
    <property type="component" value="Unassembled WGS sequence"/>
</dbReference>
<comment type="caution">
    <text evidence="2">The sequence shown here is derived from an EMBL/GenBank/DDBJ whole genome shotgun (WGS) entry which is preliminary data.</text>
</comment>
<dbReference type="RefSeq" id="WP_229641149.1">
    <property type="nucleotide sequence ID" value="NZ_JADWDC010000034.1"/>
</dbReference>
<dbReference type="EMBL" id="JADWDC010000034">
    <property type="protein sequence ID" value="MCC0178083.1"/>
    <property type="molecule type" value="Genomic_DNA"/>
</dbReference>
<feature type="compositionally biased region" description="Basic and acidic residues" evidence="1">
    <location>
        <begin position="1"/>
        <end position="10"/>
    </location>
</feature>
<dbReference type="Pfam" id="PF26392">
    <property type="entry name" value="McdB"/>
    <property type="match status" value="1"/>
</dbReference>
<keyword evidence="3" id="KW-1185">Reference proteome</keyword>
<sequence length="165" mass="18711">MNQDALERLRNKAKPTVQSRDLSTIPLVSNSEQSSLDKPSVDQDSNIDVSDSSNQDIEISTTIDAKTISPSSLPALNGLSSSSMDLKTKQSTIRLEQELSQKLSQKCQSEEISREVFLEALFIYFENHKSMQSKVLQEARKRDRQRQKIANYRRAKSMIERFGGE</sequence>
<feature type="region of interest" description="Disordered" evidence="1">
    <location>
        <begin position="1"/>
        <end position="55"/>
    </location>
</feature>
<dbReference type="AlphaFoldDB" id="A0A964BR18"/>
<organism evidence="2 3">
    <name type="scientific">Waterburya agarophytonicola KI4</name>
    <dbReference type="NCBI Taxonomy" id="2874699"/>
    <lineage>
        <taxon>Bacteria</taxon>
        <taxon>Bacillati</taxon>
        <taxon>Cyanobacteriota</taxon>
        <taxon>Cyanophyceae</taxon>
        <taxon>Pleurocapsales</taxon>
        <taxon>Hyellaceae</taxon>
        <taxon>Waterburya</taxon>
        <taxon>Waterburya agarophytonicola</taxon>
    </lineage>
</organism>
<name>A0A964BR18_9CYAN</name>
<protein>
    <submittedName>
        <fullName evidence="2">Uncharacterized protein</fullName>
    </submittedName>
</protein>
<feature type="compositionally biased region" description="Polar residues" evidence="1">
    <location>
        <begin position="16"/>
        <end position="55"/>
    </location>
</feature>
<dbReference type="InterPro" id="IPR049816">
    <property type="entry name" value="McdB"/>
</dbReference>
<accession>A0A964BR18</accession>
<evidence type="ECO:0000256" key="1">
    <source>
        <dbReference type="SAM" id="MobiDB-lite"/>
    </source>
</evidence>
<evidence type="ECO:0000313" key="3">
    <source>
        <dbReference type="Proteomes" id="UP000729733"/>
    </source>
</evidence>
<reference evidence="2" key="1">
    <citation type="journal article" date="2021" name="Antonie Van Leeuwenhoek">
        <title>Draft genome and description of Waterburya agarophytonicola gen. nov. sp. nov. (Pleurocapsales, Cyanobacteria): a seaweed symbiont.</title>
        <authorList>
            <person name="Bonthond G."/>
            <person name="Shalygin S."/>
            <person name="Bayer T."/>
            <person name="Weinberger F."/>
        </authorList>
    </citation>
    <scope>NUCLEOTIDE SEQUENCE</scope>
    <source>
        <strain evidence="2">KI4</strain>
    </source>
</reference>
<gene>
    <name evidence="2" type="ORF">I4641_13945</name>
</gene>
<evidence type="ECO:0000313" key="2">
    <source>
        <dbReference type="EMBL" id="MCC0178083.1"/>
    </source>
</evidence>